<evidence type="ECO:0000256" key="10">
    <source>
        <dbReference type="SAM" id="Coils"/>
    </source>
</evidence>
<dbReference type="GO" id="GO:0016887">
    <property type="term" value="F:ATP hydrolysis activity"/>
    <property type="evidence" value="ECO:0007669"/>
    <property type="project" value="EnsemblFungi"/>
</dbReference>
<proteinExistence type="inferred from homology"/>
<dbReference type="OrthoDB" id="10254973at2759"/>
<accession>I2H4H0</accession>
<evidence type="ECO:0000256" key="1">
    <source>
        <dbReference type="ARBA" id="ARBA00004123"/>
    </source>
</evidence>
<dbReference type="GO" id="GO:0005634">
    <property type="term" value="C:nucleus"/>
    <property type="evidence" value="ECO:0007669"/>
    <property type="project" value="UniProtKB-SubCell"/>
</dbReference>
<dbReference type="Proteomes" id="UP000002866">
    <property type="component" value="Chromosome 5"/>
</dbReference>
<dbReference type="EMBL" id="HE806320">
    <property type="protein sequence ID" value="CCH61272.1"/>
    <property type="molecule type" value="Genomic_DNA"/>
</dbReference>
<sequence>MATTINLDRFVSPTKDRQISTSKPARKRLKITAIDTEQFQPGSIIKIKLWNFVTYSLAEFTLSPSLNMIIGPNGSGKSTFVCAVCLGLAGKPEYIGRSSKLEDYIKNGEDQSVVEVTLKNVPESDFNTDTILIKTTINRGKKKPEYAINGSTVTETYIRAFVKKLNIQLDNLCQFLSQERVEEFARLKSDKLLEETIRSIDSSMLTSLEKLKTLQTTEISLQKDVDLKNKKLQELTAQREKLEGAVKALKEYEHLKKEIEIHQLLLPYVKIKDHKSKVQSYIRDFREAKQKLKSFLQDKKPFIKAKNSLEKKQAKYQALKQDTNSSLINERKKLNSILNDLGKGKEEIIKRKKQIEYYENRTKKLQESIRSTEKEKEDKIASLETLQLPDQQTLDEITNERNTLIEKESNITTKIRSIDSRVATINHEMMTLDRQQQERKKKLTTKDKIGILDSQNDLNIVKQAVLHIRANPELQGKFLEPPIITISADDMTIASYLNHCVEFNTAKALTLADSNDFEKYGEPLLKKFPINLREIRNVPLDVPVPRENLREFGFEGYLSDFIHGTPKVKRMLCEIHKIHTIPISRRELSPSQLETLCRPNQQNSIYFRRFIHGNNFVNVNKSEYGTRQIYTNSNTIKPNKKFYLGSGLSEEMKESVKQEIITLSSQFKERQEELGMLSSKKGDHKSEISDVQKEIKSLSARHSELNSIRNSHSFIKSTIERLEERLQELNNEIRKDVSTTIDTVQGKINELVKNQTKLLKAMTEQMNNIKDSNDELFKADIKFFEAYNLNVSMNDVIAFFNEKEQELSQDYTEKKNKADQMRKTDEYNGWIQQINSYSSSIKEVLNDYATKYQDEDKFDIQTITSIISNLESRADLSNHDESSLSILKDTIEKEEELKRVLPADVESLKITKNQMKAISNVLVPKLDEVITKISSKFASLFTNVGSAGQVYLDKAQLYSDWQIEIRVKFRDNAALSKLDSHTQSGGERAVSTVLYMIALQEFTSAPFRVVDEINQGMDSRNERIIHKAMVENACAENTSQYFLITPKLLTNLHYHEKMRIHCVMAGSWIPDPRKDPNMIRFGETSNYII</sequence>
<dbReference type="GeneID" id="14496345"/>
<dbReference type="InterPro" id="IPR027417">
    <property type="entry name" value="P-loop_NTPase"/>
</dbReference>
<dbReference type="HOGENOM" id="CLU_004969_2_0_1"/>
<dbReference type="Gene3D" id="3.40.50.300">
    <property type="entry name" value="P-loop containing nucleotide triphosphate hydrolases"/>
    <property type="match status" value="2"/>
</dbReference>
<dbReference type="FunFam" id="3.40.50.300:FF:001301">
    <property type="entry name" value="Structural maintenance of chromosomes 5"/>
    <property type="match status" value="1"/>
</dbReference>
<evidence type="ECO:0000256" key="5">
    <source>
        <dbReference type="ARBA" id="ARBA00022454"/>
    </source>
</evidence>
<dbReference type="PANTHER" id="PTHR45916:SF1">
    <property type="entry name" value="STRUCTURAL MAINTENANCE OF CHROMOSOMES PROTEIN 5"/>
    <property type="match status" value="1"/>
</dbReference>
<dbReference type="Gene3D" id="1.20.5.110">
    <property type="match status" value="1"/>
</dbReference>
<evidence type="ECO:0000256" key="9">
    <source>
        <dbReference type="ARBA" id="ARBA00023242"/>
    </source>
</evidence>
<evidence type="ECO:0000256" key="8">
    <source>
        <dbReference type="ARBA" id="ARBA00023054"/>
    </source>
</evidence>
<feature type="coiled-coil region" evidence="10">
    <location>
        <begin position="225"/>
        <end position="322"/>
    </location>
</feature>
<dbReference type="SUPFAM" id="SSF52540">
    <property type="entry name" value="P-loop containing nucleoside triphosphate hydrolases"/>
    <property type="match status" value="2"/>
</dbReference>
<gene>
    <name evidence="12" type="primary">TBLA0E02190</name>
    <name evidence="12" type="ORF">TBLA_0E02190</name>
</gene>
<dbReference type="GO" id="GO:0005524">
    <property type="term" value="F:ATP binding"/>
    <property type="evidence" value="ECO:0007669"/>
    <property type="project" value="UniProtKB-KW"/>
</dbReference>
<comment type="similarity">
    <text evidence="3">Belongs to the SMC family. SMC5 subfamily.</text>
</comment>
<dbReference type="CDD" id="cd22879">
    <property type="entry name" value="Smc5_CC_C"/>
    <property type="match status" value="1"/>
</dbReference>
<dbReference type="PANTHER" id="PTHR45916">
    <property type="entry name" value="STRUCTURAL MAINTENANCE OF CHROMOSOMES PROTEIN 5"/>
    <property type="match status" value="1"/>
</dbReference>
<keyword evidence="8 10" id="KW-0175">Coiled coil</keyword>
<dbReference type="GO" id="GO:0019789">
    <property type="term" value="F:SUMO transferase activity"/>
    <property type="evidence" value="ECO:0007669"/>
    <property type="project" value="EnsemblFungi"/>
</dbReference>
<evidence type="ECO:0000259" key="11">
    <source>
        <dbReference type="Pfam" id="PF13476"/>
    </source>
</evidence>
<evidence type="ECO:0000256" key="6">
    <source>
        <dbReference type="ARBA" id="ARBA00022741"/>
    </source>
</evidence>
<keyword evidence="13" id="KW-1185">Reference proteome</keyword>
<name>I2H4H0_HENB6</name>
<keyword evidence="7" id="KW-0067">ATP-binding</keyword>
<dbReference type="GO" id="GO:0071139">
    <property type="term" value="P:resolution of DNA recombination intermediates"/>
    <property type="evidence" value="ECO:0007669"/>
    <property type="project" value="EnsemblFungi"/>
</dbReference>
<organism evidence="12 13">
    <name type="scientific">Henningerozyma blattae (strain ATCC 34711 / CBS 6284 / DSM 70876 / NBRC 10599 / NRRL Y-10934 / UCD 77-7)</name>
    <name type="common">Yeast</name>
    <name type="synonym">Tetrapisispora blattae</name>
    <dbReference type="NCBI Taxonomy" id="1071380"/>
    <lineage>
        <taxon>Eukaryota</taxon>
        <taxon>Fungi</taxon>
        <taxon>Dikarya</taxon>
        <taxon>Ascomycota</taxon>
        <taxon>Saccharomycotina</taxon>
        <taxon>Saccharomycetes</taxon>
        <taxon>Saccharomycetales</taxon>
        <taxon>Saccharomycetaceae</taxon>
        <taxon>Henningerozyma</taxon>
    </lineage>
</organism>
<reference evidence="12 13" key="1">
    <citation type="journal article" date="2011" name="Proc. Natl. Acad. Sci. U.S.A.">
        <title>Evolutionary erosion of yeast sex chromosomes by mating-type switching accidents.</title>
        <authorList>
            <person name="Gordon J.L."/>
            <person name="Armisen D."/>
            <person name="Proux-Wera E."/>
            <person name="Oheigeartaigh S.S."/>
            <person name="Byrne K.P."/>
            <person name="Wolfe K.H."/>
        </authorList>
    </citation>
    <scope>NUCLEOTIDE SEQUENCE [LARGE SCALE GENOMIC DNA]</scope>
    <source>
        <strain evidence="13">ATCC 34711 / CBS 6284 / DSM 70876 / NBRC 10599 / NRRL Y-10934 / UCD 77-7</strain>
    </source>
</reference>
<dbReference type="GO" id="GO:0030915">
    <property type="term" value="C:Smc5-Smc6 complex"/>
    <property type="evidence" value="ECO:0007669"/>
    <property type="project" value="EnsemblFungi"/>
</dbReference>
<evidence type="ECO:0000313" key="13">
    <source>
        <dbReference type="Proteomes" id="UP000002866"/>
    </source>
</evidence>
<dbReference type="KEGG" id="tbl:TBLA_0E02190"/>
<evidence type="ECO:0000256" key="3">
    <source>
        <dbReference type="ARBA" id="ARBA00010171"/>
    </source>
</evidence>
<dbReference type="GO" id="GO:0051304">
    <property type="term" value="P:chromosome separation"/>
    <property type="evidence" value="ECO:0007669"/>
    <property type="project" value="EnsemblFungi"/>
</dbReference>
<dbReference type="AlphaFoldDB" id="I2H4H0"/>
<dbReference type="STRING" id="1071380.I2H4H0"/>
<keyword evidence="6" id="KW-0547">Nucleotide-binding</keyword>
<feature type="coiled-coil region" evidence="10">
    <location>
        <begin position="681"/>
        <end position="779"/>
    </location>
</feature>
<dbReference type="FunCoup" id="I2H4H0">
    <property type="interactions" value="1080"/>
</dbReference>
<evidence type="ECO:0000256" key="7">
    <source>
        <dbReference type="ARBA" id="ARBA00022840"/>
    </source>
</evidence>
<dbReference type="eggNOG" id="KOG0979">
    <property type="taxonomic scope" value="Eukaryota"/>
</dbReference>
<evidence type="ECO:0000256" key="4">
    <source>
        <dbReference type="ARBA" id="ARBA00018687"/>
    </source>
</evidence>
<dbReference type="GO" id="GO:0000724">
    <property type="term" value="P:double-strand break repair via homologous recombination"/>
    <property type="evidence" value="ECO:0007669"/>
    <property type="project" value="TreeGrafter"/>
</dbReference>
<dbReference type="InterPro" id="IPR038729">
    <property type="entry name" value="Rad50/SbcC_AAA"/>
</dbReference>
<comment type="subcellular location">
    <subcellularLocation>
        <location evidence="2">Chromosome</location>
    </subcellularLocation>
    <subcellularLocation>
        <location evidence="1">Nucleus</location>
    </subcellularLocation>
</comment>
<keyword evidence="9" id="KW-0539">Nucleus</keyword>
<evidence type="ECO:0000256" key="2">
    <source>
        <dbReference type="ARBA" id="ARBA00004286"/>
    </source>
</evidence>
<dbReference type="GO" id="GO:0003684">
    <property type="term" value="F:damaged DNA binding"/>
    <property type="evidence" value="ECO:0007669"/>
    <property type="project" value="EnsemblFungi"/>
</dbReference>
<protein>
    <recommendedName>
        <fullName evidence="4">Structural maintenance of chromosomes protein 5</fullName>
    </recommendedName>
</protein>
<dbReference type="OMA" id="RFWTSQP"/>
<dbReference type="InParanoid" id="I2H4H0"/>
<feature type="domain" description="Rad50/SbcC-type AAA" evidence="11">
    <location>
        <begin position="46"/>
        <end position="252"/>
    </location>
</feature>
<dbReference type="RefSeq" id="XP_004180791.1">
    <property type="nucleotide sequence ID" value="XM_004180743.1"/>
</dbReference>
<dbReference type="GO" id="GO:0003697">
    <property type="term" value="F:single-stranded DNA binding"/>
    <property type="evidence" value="ECO:0007669"/>
    <property type="project" value="EnsemblFungi"/>
</dbReference>
<dbReference type="Pfam" id="PF13476">
    <property type="entry name" value="AAA_23"/>
    <property type="match status" value="1"/>
</dbReference>
<evidence type="ECO:0000313" key="12">
    <source>
        <dbReference type="EMBL" id="CCH61272.1"/>
    </source>
</evidence>
<keyword evidence="5" id="KW-0158">Chromosome</keyword>